<dbReference type="SUPFAM" id="SSF56672">
    <property type="entry name" value="DNA/RNA polymerases"/>
    <property type="match status" value="1"/>
</dbReference>
<dbReference type="InterPro" id="IPR043502">
    <property type="entry name" value="DNA/RNA_pol_sf"/>
</dbReference>
<dbReference type="PANTHER" id="PTHR31635">
    <property type="entry name" value="REVERSE TRANSCRIPTASE DOMAIN-CONTAINING PROTEIN-RELATED"/>
    <property type="match status" value="1"/>
</dbReference>
<evidence type="ECO:0000313" key="2">
    <source>
        <dbReference type="Ensembl" id="ENSXETP00000093999"/>
    </source>
</evidence>
<accession>A0A6I8SLC4</accession>
<dbReference type="CDD" id="cd01650">
    <property type="entry name" value="RT_nLTR_like"/>
    <property type="match status" value="1"/>
</dbReference>
<proteinExistence type="predicted"/>
<organism evidence="2">
    <name type="scientific">Xenopus tropicalis</name>
    <name type="common">Western clawed frog</name>
    <name type="synonym">Silurana tropicalis</name>
    <dbReference type="NCBI Taxonomy" id="8364"/>
    <lineage>
        <taxon>Eukaryota</taxon>
        <taxon>Metazoa</taxon>
        <taxon>Chordata</taxon>
        <taxon>Craniata</taxon>
        <taxon>Vertebrata</taxon>
        <taxon>Euteleostomi</taxon>
        <taxon>Amphibia</taxon>
        <taxon>Batrachia</taxon>
        <taxon>Anura</taxon>
        <taxon>Pipoidea</taxon>
        <taxon>Pipidae</taxon>
        <taxon>Xenopodinae</taxon>
        <taxon>Xenopus</taxon>
        <taxon>Silurana</taxon>
    </lineage>
</organism>
<evidence type="ECO:0000259" key="1">
    <source>
        <dbReference type="PROSITE" id="PS50878"/>
    </source>
</evidence>
<feature type="domain" description="Reverse transcriptase" evidence="1">
    <location>
        <begin position="159"/>
        <end position="430"/>
    </location>
</feature>
<dbReference type="GeneTree" id="ENSGT00940000164735"/>
<name>A0A6I8SLC4_XENTR</name>
<protein>
    <recommendedName>
        <fullName evidence="1">Reverse transcriptase domain-containing protein</fullName>
    </recommendedName>
</protein>
<dbReference type="AlphaFoldDB" id="A0A6I8SLC4"/>
<dbReference type="InterPro" id="IPR000477">
    <property type="entry name" value="RT_dom"/>
</dbReference>
<dbReference type="Ensembl" id="ENSXETT00000088381">
    <property type="protein sequence ID" value="ENSXETP00000093999"/>
    <property type="gene ID" value="ENSXETG00000040493"/>
</dbReference>
<dbReference type="PROSITE" id="PS50878">
    <property type="entry name" value="RT_POL"/>
    <property type="match status" value="1"/>
</dbReference>
<sequence>MKHKITTPQATKLKALNKLYFTKTNIYEQGERAGRMLAHLAKAHTSPPPVPALRDSLGRLHTDPQVVQEMLVTFYMDLYKTKLTATEPEINSFLASLALPTLPREYSNHLDSELTAVEIQEAVNAFPVGKAAGADGLPIEIYKRHSKLLTPMLLKLFKEAVQLGQFPESLYEAAIVLLPKQGKDPHLCESFRPISLLTADVKIFAKVLARRLSRVITKIIHPDQIGFIPAKTAALNTRRLYLNLAHASAGQGAKAIAALDITKAFDTVEWPYLWQVLTHFGFGKKYIQMVQLLYKYPVASIRINSLTTPAFVLSRGTRQGCPLSPLLFAIAIEPFAQAVRAHPQITGFEYPGFNEKVQLYADDTLVYLGDRGPSLTALTDLTQKFGTISGLQTSMAKSVLFLVDKQQPNEPLDTCPLQVSNKFTYLGIQIALPISQYHNVNIESLFQWAQNKFKAWATLPVGPAGRIQLIKMFLLPKVLYALWHSPIYIPKKVFAQLNSLLSKFIWGTSRPRLRLTTLMRPRDRGGLALPDIYIYYVAAQLTHISPMVHSDISPPLYQLWAQVTSAQGIPWPLLLSKKLPRHASSILVLQNKILQAGHKLTKLTQYPPQTPLWHNPDFPQLVPHNPPKVWYTLGLTTIGDVWVDNQVIPLQQLCDTRHLPSTQWLTYHKLARALTSQSARSNISVAKSSIIDTLLLPAHKGKISSLYKQLYKPQHVDPEVRARDAWEGELGALFDVQWEWILSTPKLVSFANRHSLLQLYLIHRAYYTVQRLYAMKVLSSPLCPRCGSETATLVHTLWSCPSLKKYWGEITGWLTAAIPGWAEGTARNCLLTVDLSDTLDNHTKLFILKAMFHARRILTLHWKDQTPPKSQEWKKAMDDTAALERTIMDKRGKLLTYMQIWRHWTDCLGTPVPFPLREPP</sequence>
<dbReference type="PANTHER" id="PTHR31635:SF196">
    <property type="entry name" value="REVERSE TRANSCRIPTASE DOMAIN-CONTAINING PROTEIN-RELATED"/>
    <property type="match status" value="1"/>
</dbReference>
<reference evidence="2" key="2">
    <citation type="submission" date="2020-05" db="UniProtKB">
        <authorList>
            <consortium name="Ensembl"/>
        </authorList>
    </citation>
    <scope>IDENTIFICATION</scope>
</reference>
<dbReference type="InParanoid" id="A0A6I8SLC4"/>
<dbReference type="Pfam" id="PF00078">
    <property type="entry name" value="RVT_1"/>
    <property type="match status" value="1"/>
</dbReference>
<reference evidence="2" key="1">
    <citation type="journal article" date="2010" name="Science">
        <title>The genome of the Western clawed frog Xenopus tropicalis.</title>
        <authorList>
            <person name="Hellsten U."/>
            <person name="Harland R.M."/>
            <person name="Gilchrist M.J."/>
            <person name="Hendrix D."/>
            <person name="Jurka J."/>
            <person name="Kapitonov V."/>
            <person name="Ovcharenko I."/>
            <person name="Putnam N.H."/>
            <person name="Shu S."/>
            <person name="Taher L."/>
            <person name="Blitz I.L."/>
            <person name="Blumberg B."/>
            <person name="Dichmann D.S."/>
            <person name="Dubchak I."/>
            <person name="Amaya E."/>
            <person name="Detter J.C."/>
            <person name="Fletcher R."/>
            <person name="Gerhard D.S."/>
            <person name="Goodstein D."/>
            <person name="Graves T."/>
            <person name="Grigoriev I.V."/>
            <person name="Grimwood J."/>
            <person name="Kawashima T."/>
            <person name="Lindquist E."/>
            <person name="Lucas S.M."/>
            <person name="Mead P.E."/>
            <person name="Mitros T."/>
            <person name="Ogino H."/>
            <person name="Ohta Y."/>
            <person name="Poliakov A.V."/>
            <person name="Pollet N."/>
            <person name="Robert J."/>
            <person name="Salamov A."/>
            <person name="Sater A.K."/>
            <person name="Schmutz J."/>
            <person name="Terry A."/>
            <person name="Vize P.D."/>
            <person name="Warren W.C."/>
            <person name="Wells D."/>
            <person name="Wills A."/>
            <person name="Wilson R.K."/>
            <person name="Zimmerman L.B."/>
            <person name="Zorn A.M."/>
            <person name="Grainger R."/>
            <person name="Grammer T."/>
            <person name="Khokha M.K."/>
            <person name="Richardson P.M."/>
            <person name="Rokhsar D.S."/>
        </authorList>
    </citation>
    <scope>NUCLEOTIDE SEQUENCE [LARGE SCALE GENOMIC DNA]</scope>
    <source>
        <strain evidence="2">Nigerian</strain>
    </source>
</reference>